<reference evidence="1" key="1">
    <citation type="journal article" date="2019" name="MBio">
        <title>Virus Genomes from Deep Sea Sediments Expand the Ocean Megavirome and Support Independent Origins of Viral Gigantism.</title>
        <authorList>
            <person name="Backstrom D."/>
            <person name="Yutin N."/>
            <person name="Jorgensen S.L."/>
            <person name="Dharamshi J."/>
            <person name="Homa F."/>
            <person name="Zaremba-Niedwiedzka K."/>
            <person name="Spang A."/>
            <person name="Wolf Y.I."/>
            <person name="Koonin E.V."/>
            <person name="Ettema T.J."/>
        </authorList>
    </citation>
    <scope>NUCLEOTIDE SEQUENCE</scope>
</reference>
<accession>A0A481YT89</accession>
<proteinExistence type="predicted"/>
<organism evidence="1">
    <name type="scientific">Marseillevirus LCMAC101</name>
    <dbReference type="NCBI Taxonomy" id="2506602"/>
    <lineage>
        <taxon>Viruses</taxon>
        <taxon>Varidnaviria</taxon>
        <taxon>Bamfordvirae</taxon>
        <taxon>Nucleocytoviricota</taxon>
        <taxon>Megaviricetes</taxon>
        <taxon>Pimascovirales</taxon>
        <taxon>Pimascovirales incertae sedis</taxon>
        <taxon>Marseilleviridae</taxon>
    </lineage>
</organism>
<evidence type="ECO:0008006" key="2">
    <source>
        <dbReference type="Google" id="ProtNLM"/>
    </source>
</evidence>
<dbReference type="EMBL" id="MK500327">
    <property type="protein sequence ID" value="QBK85714.1"/>
    <property type="molecule type" value="Genomic_DNA"/>
</dbReference>
<protein>
    <recommendedName>
        <fullName evidence="2">DUF1353 domain-containing protein</fullName>
    </recommendedName>
</protein>
<sequence length="161" mass="18721">MVEIEVTEGTIRTLLEEEKEKFRTPYKWAVVHPYEYRCGDKHIIVPEGFLTDGATGGPDFGKSWLFHDYLYASHRFSSGEECSRVEADQVMQNVLNKEREEEAVFCATYAGCFRFGVSQISYWNPFWCFTRAWNSSGIRGPEYSHISGDVKKLKLERRRSI</sequence>
<name>A0A481YT89_9VIRU</name>
<gene>
    <name evidence="1" type="ORF">LCMAC101_03090</name>
</gene>
<evidence type="ECO:0000313" key="1">
    <source>
        <dbReference type="EMBL" id="QBK85714.1"/>
    </source>
</evidence>